<evidence type="ECO:0000313" key="2">
    <source>
        <dbReference type="Proteomes" id="UP000180235"/>
    </source>
</evidence>
<sequence>MSFPSTDWSGSACRCCRHYSPEGRRGGHCALLGVEVQGDWLACHFAVPPFAPSWERLEGLGMPSAPGGVWGTVAVKTHWQTGLEQPAGMRG</sequence>
<dbReference type="KEGG" id="glt:GlitD10_1320"/>
<dbReference type="EMBL" id="CP017675">
    <property type="protein sequence ID" value="APB33641.1"/>
    <property type="molecule type" value="Genomic_DNA"/>
</dbReference>
<dbReference type="AlphaFoldDB" id="A0A1J0ACJ0"/>
<dbReference type="RefSeq" id="WP_071454196.1">
    <property type="nucleotide sequence ID" value="NZ_CP017675.1"/>
</dbReference>
<organism evidence="1 2">
    <name type="scientific">Gloeomargarita lithophora Alchichica-D10</name>
    <dbReference type="NCBI Taxonomy" id="1188229"/>
    <lineage>
        <taxon>Bacteria</taxon>
        <taxon>Bacillati</taxon>
        <taxon>Cyanobacteriota</taxon>
        <taxon>Cyanophyceae</taxon>
        <taxon>Gloeomargaritales</taxon>
        <taxon>Gloeomargaritaceae</taxon>
        <taxon>Gloeomargarita</taxon>
    </lineage>
</organism>
<gene>
    <name evidence="1" type="ORF">GlitD10_1320</name>
</gene>
<dbReference type="OrthoDB" id="515968at2"/>
<dbReference type="STRING" id="1188229.GlitD10_1320"/>
<reference evidence="1 2" key="1">
    <citation type="submission" date="2016-10" db="EMBL/GenBank/DDBJ databases">
        <title>Description of Gloeomargarita lithophora gen. nov., sp. nov., a thylakoid-bearing basal-branching cyanobacterium with intracellular carbonates, and proposal for Gloeomargaritales ord. nov.</title>
        <authorList>
            <person name="Moreira D."/>
            <person name="Tavera R."/>
            <person name="Benzerara K."/>
            <person name="Skouri-Panet F."/>
            <person name="Couradeau E."/>
            <person name="Gerard E."/>
            <person name="Loussert C."/>
            <person name="Novelo E."/>
            <person name="Zivanovic Y."/>
            <person name="Lopez-Garcia P."/>
        </authorList>
    </citation>
    <scope>NUCLEOTIDE SEQUENCE [LARGE SCALE GENOMIC DNA]</scope>
    <source>
        <strain evidence="1 2">D10</strain>
    </source>
</reference>
<evidence type="ECO:0000313" key="1">
    <source>
        <dbReference type="EMBL" id="APB33641.1"/>
    </source>
</evidence>
<keyword evidence="2" id="KW-1185">Reference proteome</keyword>
<proteinExistence type="predicted"/>
<protein>
    <submittedName>
        <fullName evidence="1">Uncharacterized protein</fullName>
    </submittedName>
</protein>
<dbReference type="Proteomes" id="UP000180235">
    <property type="component" value="Chromosome"/>
</dbReference>
<name>A0A1J0ACJ0_9CYAN</name>
<accession>A0A1J0ACJ0</accession>